<evidence type="ECO:0000256" key="5">
    <source>
        <dbReference type="SAM" id="Phobius"/>
    </source>
</evidence>
<keyword evidence="4 5" id="KW-0472">Membrane</keyword>
<accession>A0A023PYD4</accession>
<evidence type="ECO:0000313" key="7">
    <source>
        <dbReference type="EMBL" id="ASF89584.1"/>
    </source>
</evidence>
<keyword evidence="2 5" id="KW-0812">Transmembrane</keyword>
<dbReference type="EMBL" id="KJ460501">
    <property type="protein sequence ID" value="AHX39540.1"/>
    <property type="molecule type" value="Genomic_DNA"/>
</dbReference>
<evidence type="ECO:0000313" key="6">
    <source>
        <dbReference type="EMBL" id="AHX39540.1"/>
    </source>
</evidence>
<dbReference type="InterPro" id="IPR007792">
    <property type="entry name" value="T4SS_VirB3/TrbD/AvhB"/>
</dbReference>
<geneLocation type="plasmid" evidence="7">
    <name>p1173-CTXM</name>
</geneLocation>
<evidence type="ECO:0000256" key="4">
    <source>
        <dbReference type="ARBA" id="ARBA00023136"/>
    </source>
</evidence>
<dbReference type="GO" id="GO:0016020">
    <property type="term" value="C:membrane"/>
    <property type="evidence" value="ECO:0007669"/>
    <property type="project" value="UniProtKB-SubCell"/>
</dbReference>
<keyword evidence="6" id="KW-0614">Plasmid</keyword>
<proteinExistence type="predicted"/>
<geneLocation type="plasmid" evidence="6">
    <name>p1081-CTXM</name>
</geneLocation>
<dbReference type="AlphaFoldDB" id="A0A023PYD4"/>
<keyword evidence="3 5" id="KW-1133">Transmembrane helix</keyword>
<comment type="subcellular location">
    <subcellularLocation>
        <location evidence="1">Membrane</location>
    </subcellularLocation>
</comment>
<sequence>MDKVNEHVSESFMTYNGFNRPALVAGIPLMLLLFTAFFAVLTGFPAIFLWGIKGIIIPVICALFLFIVKLACENDSNALRVIRLNLMGLLLKIRHRDLIIGYSSVR</sequence>
<evidence type="ECO:0000256" key="1">
    <source>
        <dbReference type="ARBA" id="ARBA00004370"/>
    </source>
</evidence>
<organism evidence="6">
    <name type="scientific">Shigella sonnei</name>
    <dbReference type="NCBI Taxonomy" id="624"/>
    <lineage>
        <taxon>Bacteria</taxon>
        <taxon>Pseudomonadati</taxon>
        <taxon>Pseudomonadota</taxon>
        <taxon>Gammaproteobacteria</taxon>
        <taxon>Enterobacterales</taxon>
        <taxon>Enterobacteriaceae</taxon>
        <taxon>Shigella</taxon>
    </lineage>
</organism>
<feature type="transmembrane region" description="Helical" evidence="5">
    <location>
        <begin position="21"/>
        <end position="41"/>
    </location>
</feature>
<dbReference type="RefSeq" id="WP_000362081.1">
    <property type="nucleotide sequence ID" value="NZ_CATNPI010000038.1"/>
</dbReference>
<feature type="transmembrane region" description="Helical" evidence="5">
    <location>
        <begin position="47"/>
        <end position="68"/>
    </location>
</feature>
<dbReference type="Pfam" id="PF05101">
    <property type="entry name" value="VirB3"/>
    <property type="match status" value="1"/>
</dbReference>
<gene>
    <name evidence="6" type="primary">traD</name>
    <name evidence="6" type="ORF">BG81_064</name>
</gene>
<protein>
    <submittedName>
        <fullName evidence="7">Conjugal transfer protein TraD</fullName>
    </submittedName>
    <submittedName>
        <fullName evidence="6">TraD protein</fullName>
    </submittedName>
</protein>
<evidence type="ECO:0000256" key="3">
    <source>
        <dbReference type="ARBA" id="ARBA00022989"/>
    </source>
</evidence>
<evidence type="ECO:0000256" key="2">
    <source>
        <dbReference type="ARBA" id="ARBA00022692"/>
    </source>
</evidence>
<reference evidence="6" key="1">
    <citation type="submission" date="2014-02" db="EMBL/GenBank/DDBJ databases">
        <title>Plasmid-encoding extended-spectrum beta-lactamase CTX-M-55 in a clinical Shigella sonnei strain, China.</title>
        <authorList>
            <person name="Qu F."/>
            <person name="Ying Z."/>
            <person name="Zhang C."/>
            <person name="Chen Z."/>
            <person name="Bao C."/>
            <person name="Chen S."/>
            <person name="Cui E."/>
            <person name="Yang H."/>
            <person name="Liu C."/>
            <person name="Mao Y."/>
            <person name="Zhou D."/>
        </authorList>
    </citation>
    <scope>NUCLEOTIDE SEQUENCE</scope>
    <source>
        <strain evidence="6">#1081</strain>
        <plasmid evidence="6">p1081-CTXM</plasmid>
    </source>
</reference>
<dbReference type="EMBL" id="KY174331">
    <property type="protein sequence ID" value="ASF89584.1"/>
    <property type="molecule type" value="Genomic_DNA"/>
</dbReference>
<reference evidence="7" key="2">
    <citation type="submission" date="2016-11" db="EMBL/GenBank/DDBJ databases">
        <title>Complete sequence of p1220-CTXM, a pKP048-related IncFIIK plasmid carrying blaCTX-M-14.</title>
        <authorList>
            <person name="Zhang D."/>
            <person name="Yin Z."/>
            <person name="Zhao Y."/>
            <person name="Feng J."/>
            <person name="Jiang X."/>
            <person name="Liang Q."/>
            <person name="Liang L."/>
            <person name="Zhan Z."/>
            <person name="Chen W."/>
            <person name="Wang J."/>
            <person name="Li J."/>
            <person name="Zhou D."/>
        </authorList>
    </citation>
    <scope>NUCLEOTIDE SEQUENCE</scope>
    <source>
        <strain evidence="7">1173</strain>
        <plasmid evidence="7">p1173-CTXM</plasmid>
    </source>
</reference>
<name>A0A023PYD4_SHISO</name>